<keyword evidence="6" id="KW-0442">Lipid degradation</keyword>
<reference evidence="9" key="1">
    <citation type="submission" date="2019-09" db="EMBL/GenBank/DDBJ databases">
        <title>Draft genome information of white flower Hibiscus syriacus.</title>
        <authorList>
            <person name="Kim Y.-M."/>
        </authorList>
    </citation>
    <scope>NUCLEOTIDE SEQUENCE [LARGE SCALE GENOMIC DNA]</scope>
    <source>
        <strain evidence="9">YM2019G1</strain>
    </source>
</reference>
<keyword evidence="8" id="KW-0472">Membrane</keyword>
<dbReference type="InterPro" id="IPR051238">
    <property type="entry name" value="GDSL_esterase/lipase"/>
</dbReference>
<evidence type="ECO:0000256" key="6">
    <source>
        <dbReference type="ARBA" id="ARBA00022963"/>
    </source>
</evidence>
<dbReference type="AlphaFoldDB" id="A0A6A2XXL2"/>
<dbReference type="PANTHER" id="PTHR45650:SF9">
    <property type="entry name" value="SGNH HYDROLASE-TYPE ESTERASE DOMAIN-CONTAINING PROTEIN"/>
    <property type="match status" value="1"/>
</dbReference>
<comment type="similarity">
    <text evidence="2">Belongs to the 'GDSL' lipolytic enzyme family.</text>
</comment>
<sequence>MVVTNVFLFFFDLSTRFLGLISIYYQILYDNGARKFAVFGVPPIGCTPNAISLYGTNGPPCVDILNQAAVLFNEKLQQLIRELNKSLIKAKFTYLNPPGAPVDIEEIVKMGACCKTGGGAGELCVRNSKPCSDSKKHIFWDGVHITECQMEIMAQNAYSSNNTHCASPFNIHKLAML</sequence>
<dbReference type="Pfam" id="PF00657">
    <property type="entry name" value="Lipase_GDSL"/>
    <property type="match status" value="1"/>
</dbReference>
<name>A0A6A2XXL2_HIBSY</name>
<dbReference type="GO" id="GO:0005576">
    <property type="term" value="C:extracellular region"/>
    <property type="evidence" value="ECO:0007669"/>
    <property type="project" value="UniProtKB-SubCell"/>
</dbReference>
<comment type="caution">
    <text evidence="9">The sequence shown here is derived from an EMBL/GenBank/DDBJ whole genome shotgun (WGS) entry which is preliminary data.</text>
</comment>
<feature type="transmembrane region" description="Helical" evidence="8">
    <location>
        <begin position="6"/>
        <end position="25"/>
    </location>
</feature>
<dbReference type="InterPro" id="IPR001087">
    <property type="entry name" value="GDSL"/>
</dbReference>
<evidence type="ECO:0000256" key="1">
    <source>
        <dbReference type="ARBA" id="ARBA00004613"/>
    </source>
</evidence>
<keyword evidence="8" id="KW-0812">Transmembrane</keyword>
<dbReference type="Proteomes" id="UP000436088">
    <property type="component" value="Unassembled WGS sequence"/>
</dbReference>
<dbReference type="GO" id="GO:0016788">
    <property type="term" value="F:hydrolase activity, acting on ester bonds"/>
    <property type="evidence" value="ECO:0007669"/>
    <property type="project" value="InterPro"/>
</dbReference>
<dbReference type="EMBL" id="VEPZ02001588">
    <property type="protein sequence ID" value="KAE8667016.1"/>
    <property type="molecule type" value="Genomic_DNA"/>
</dbReference>
<keyword evidence="3" id="KW-0964">Secreted</keyword>
<proteinExistence type="inferred from homology"/>
<keyword evidence="4" id="KW-0732">Signal</keyword>
<organism evidence="9 10">
    <name type="scientific">Hibiscus syriacus</name>
    <name type="common">Rose of Sharon</name>
    <dbReference type="NCBI Taxonomy" id="106335"/>
    <lineage>
        <taxon>Eukaryota</taxon>
        <taxon>Viridiplantae</taxon>
        <taxon>Streptophyta</taxon>
        <taxon>Embryophyta</taxon>
        <taxon>Tracheophyta</taxon>
        <taxon>Spermatophyta</taxon>
        <taxon>Magnoliopsida</taxon>
        <taxon>eudicotyledons</taxon>
        <taxon>Gunneridae</taxon>
        <taxon>Pentapetalae</taxon>
        <taxon>rosids</taxon>
        <taxon>malvids</taxon>
        <taxon>Malvales</taxon>
        <taxon>Malvaceae</taxon>
        <taxon>Malvoideae</taxon>
        <taxon>Hibiscus</taxon>
    </lineage>
</organism>
<dbReference type="Gene3D" id="3.40.50.1110">
    <property type="entry name" value="SGNH hydrolase"/>
    <property type="match status" value="1"/>
</dbReference>
<protein>
    <submittedName>
        <fullName evidence="9">GDSL-like Lipase/Acylhydrolase superfamily protein, putative isoform 2</fullName>
    </submittedName>
</protein>
<evidence type="ECO:0000256" key="8">
    <source>
        <dbReference type="SAM" id="Phobius"/>
    </source>
</evidence>
<comment type="subcellular location">
    <subcellularLocation>
        <location evidence="1">Secreted</location>
    </subcellularLocation>
</comment>
<dbReference type="InterPro" id="IPR036514">
    <property type="entry name" value="SGNH_hydro_sf"/>
</dbReference>
<keyword evidence="5" id="KW-0378">Hydrolase</keyword>
<accession>A0A6A2XXL2</accession>
<evidence type="ECO:0000256" key="5">
    <source>
        <dbReference type="ARBA" id="ARBA00022801"/>
    </source>
</evidence>
<gene>
    <name evidence="9" type="ORF">F3Y22_tig00112470pilonHSYRG00011</name>
</gene>
<dbReference type="GO" id="GO:0016042">
    <property type="term" value="P:lipid catabolic process"/>
    <property type="evidence" value="ECO:0007669"/>
    <property type="project" value="UniProtKB-KW"/>
</dbReference>
<keyword evidence="8" id="KW-1133">Transmembrane helix</keyword>
<evidence type="ECO:0000256" key="4">
    <source>
        <dbReference type="ARBA" id="ARBA00022729"/>
    </source>
</evidence>
<evidence type="ECO:0000313" key="9">
    <source>
        <dbReference type="EMBL" id="KAE8667016.1"/>
    </source>
</evidence>
<dbReference type="PANTHER" id="PTHR45650">
    <property type="entry name" value="GDSL-LIKE LIPASE/ACYLHYDROLASE-RELATED"/>
    <property type="match status" value="1"/>
</dbReference>
<keyword evidence="7" id="KW-0443">Lipid metabolism</keyword>
<evidence type="ECO:0000313" key="10">
    <source>
        <dbReference type="Proteomes" id="UP000436088"/>
    </source>
</evidence>
<evidence type="ECO:0000256" key="3">
    <source>
        <dbReference type="ARBA" id="ARBA00022525"/>
    </source>
</evidence>
<evidence type="ECO:0000256" key="7">
    <source>
        <dbReference type="ARBA" id="ARBA00023098"/>
    </source>
</evidence>
<keyword evidence="10" id="KW-1185">Reference proteome</keyword>
<evidence type="ECO:0000256" key="2">
    <source>
        <dbReference type="ARBA" id="ARBA00008668"/>
    </source>
</evidence>